<proteinExistence type="predicted"/>
<dbReference type="Proteomes" id="UP000598467">
    <property type="component" value="Unassembled WGS sequence"/>
</dbReference>
<dbReference type="RefSeq" id="WP_190292253.1">
    <property type="nucleotide sequence ID" value="NZ_JABFCZ010000015.1"/>
</dbReference>
<dbReference type="InterPro" id="IPR009959">
    <property type="entry name" value="Cyclase_SnoaL-like"/>
</dbReference>
<protein>
    <submittedName>
        <fullName evidence="1">SnoaL-like domain-containing protein</fullName>
    </submittedName>
</protein>
<reference evidence="1" key="1">
    <citation type="submission" date="2020-05" db="EMBL/GenBank/DDBJ databases">
        <title>Identification of trans-AT polyketide cluster in two marine bacteria, producers of a novel glutaramide-containing polyketide sesbanimide D and analogs.</title>
        <authorList>
            <person name="Kacar D."/>
            <person name="Rodriguez P."/>
            <person name="Canedo L."/>
            <person name="Gonzalez E."/>
            <person name="Galan B."/>
            <person name="De La Calle F."/>
            <person name="Garcia J.L."/>
        </authorList>
    </citation>
    <scope>NUCLEOTIDE SEQUENCE</scope>
    <source>
        <strain evidence="1">PHM038</strain>
    </source>
</reference>
<dbReference type="Pfam" id="PF07366">
    <property type="entry name" value="SnoaL"/>
    <property type="match status" value="1"/>
</dbReference>
<dbReference type="AlphaFoldDB" id="A0A926NY60"/>
<comment type="caution">
    <text evidence="1">The sequence shown here is derived from an EMBL/GenBank/DDBJ whole genome shotgun (WGS) entry which is preliminary data.</text>
</comment>
<dbReference type="Gene3D" id="3.10.450.50">
    <property type="match status" value="1"/>
</dbReference>
<organism evidence="1 2">
    <name type="scientific">Roseibium aggregatum</name>
    <dbReference type="NCBI Taxonomy" id="187304"/>
    <lineage>
        <taxon>Bacteria</taxon>
        <taxon>Pseudomonadati</taxon>
        <taxon>Pseudomonadota</taxon>
        <taxon>Alphaproteobacteria</taxon>
        <taxon>Hyphomicrobiales</taxon>
        <taxon>Stappiaceae</taxon>
        <taxon>Roseibium</taxon>
    </lineage>
</organism>
<dbReference type="PANTHER" id="PTHR38436:SF1">
    <property type="entry name" value="ESTER CYCLASE"/>
    <property type="match status" value="1"/>
</dbReference>
<sequence length="149" mass="16837">MSTNKIERNETTVQRFLAGTHSPDIEDVAVIDDTVVPHIVCHGFPGFPGGEFEGREKYKAFFRFFRQAFTDMEFTTHKTLATEDFVSAHWQIWVTHSEEFQGIAPDNARVTVDGVALYRMEDGQIAETWLTINEPLLMSQLGKGNARAA</sequence>
<name>A0A926NY60_9HYPH</name>
<evidence type="ECO:0000313" key="1">
    <source>
        <dbReference type="EMBL" id="MBD1547499.1"/>
    </source>
</evidence>
<dbReference type="GO" id="GO:0030638">
    <property type="term" value="P:polyketide metabolic process"/>
    <property type="evidence" value="ECO:0007669"/>
    <property type="project" value="InterPro"/>
</dbReference>
<dbReference type="EMBL" id="JABFCZ010000015">
    <property type="protein sequence ID" value="MBD1547499.1"/>
    <property type="molecule type" value="Genomic_DNA"/>
</dbReference>
<evidence type="ECO:0000313" key="2">
    <source>
        <dbReference type="Proteomes" id="UP000598467"/>
    </source>
</evidence>
<dbReference type="InterPro" id="IPR032710">
    <property type="entry name" value="NTF2-like_dom_sf"/>
</dbReference>
<accession>A0A926NY60</accession>
<dbReference type="PANTHER" id="PTHR38436">
    <property type="entry name" value="POLYKETIDE CYCLASE SNOAL-LIKE DOMAIN"/>
    <property type="match status" value="1"/>
</dbReference>
<gene>
    <name evidence="1" type="ORF">HK439_14625</name>
</gene>
<dbReference type="SUPFAM" id="SSF54427">
    <property type="entry name" value="NTF2-like"/>
    <property type="match status" value="1"/>
</dbReference>